<dbReference type="STRING" id="1121419.SAMN05443529_109157"/>
<sequence length="150" mass="16616">MENSHPPKDIFIALNPLTVTANDIKQNSTGYVSLLILLLLTLLAGLGMEGYLKANTENRMVKREVQSRQALYLAEGGVEWAKAHLTANPDLRKGSLSLDNGQVDVQIELSGGDYKVTSKGLSGLAVRKIEEHLELVNESWVTKSYQELHW</sequence>
<keyword evidence="3" id="KW-1185">Reference proteome</keyword>
<name>A0A1G7ZMB4_9FIRM</name>
<dbReference type="Proteomes" id="UP000198656">
    <property type="component" value="Unassembled WGS sequence"/>
</dbReference>
<accession>A0A1G7ZMB4</accession>
<feature type="transmembrane region" description="Helical" evidence="1">
    <location>
        <begin position="31"/>
        <end position="52"/>
    </location>
</feature>
<proteinExistence type="predicted"/>
<gene>
    <name evidence="2" type="ORF">SAMN05443529_109157</name>
</gene>
<evidence type="ECO:0000313" key="3">
    <source>
        <dbReference type="Proteomes" id="UP000198656"/>
    </source>
</evidence>
<dbReference type="AlphaFoldDB" id="A0A1G7ZMB4"/>
<organism evidence="2 3">
    <name type="scientific">Desulfosporosinus hippei DSM 8344</name>
    <dbReference type="NCBI Taxonomy" id="1121419"/>
    <lineage>
        <taxon>Bacteria</taxon>
        <taxon>Bacillati</taxon>
        <taxon>Bacillota</taxon>
        <taxon>Clostridia</taxon>
        <taxon>Eubacteriales</taxon>
        <taxon>Desulfitobacteriaceae</taxon>
        <taxon>Desulfosporosinus</taxon>
    </lineage>
</organism>
<evidence type="ECO:0000256" key="1">
    <source>
        <dbReference type="SAM" id="Phobius"/>
    </source>
</evidence>
<reference evidence="3" key="1">
    <citation type="submission" date="2016-10" db="EMBL/GenBank/DDBJ databases">
        <authorList>
            <person name="Varghese N."/>
            <person name="Submissions S."/>
        </authorList>
    </citation>
    <scope>NUCLEOTIDE SEQUENCE [LARGE SCALE GENOMIC DNA]</scope>
    <source>
        <strain evidence="3">DSM 8344</strain>
    </source>
</reference>
<evidence type="ECO:0000313" key="2">
    <source>
        <dbReference type="EMBL" id="SDH09804.1"/>
    </source>
</evidence>
<dbReference type="EMBL" id="FNCP01000009">
    <property type="protein sequence ID" value="SDH09804.1"/>
    <property type="molecule type" value="Genomic_DNA"/>
</dbReference>
<keyword evidence="1" id="KW-0812">Transmembrane</keyword>
<dbReference type="OrthoDB" id="1798820at2"/>
<protein>
    <submittedName>
        <fullName evidence="2">Uncharacterized protein</fullName>
    </submittedName>
</protein>
<keyword evidence="1" id="KW-1133">Transmembrane helix</keyword>
<keyword evidence="1" id="KW-0472">Membrane</keyword>